<proteinExistence type="predicted"/>
<dbReference type="Proteomes" id="UP000241238">
    <property type="component" value="Chromosome"/>
</dbReference>
<dbReference type="Gene3D" id="2.40.50.220">
    <property type="entry name" value="EutN/Ccml"/>
    <property type="match status" value="1"/>
</dbReference>
<dbReference type="RefSeq" id="WP_005947642.1">
    <property type="nucleotide sequence ID" value="NZ_CP028103.1"/>
</dbReference>
<dbReference type="SUPFAM" id="SSF159133">
    <property type="entry name" value="EutN/CcmL-like"/>
    <property type="match status" value="1"/>
</dbReference>
<reference evidence="4" key="1">
    <citation type="journal article" date="2018" name="MSphere">
        <title>Fusobacterium Genomics Using MinION and Illumina Sequencing Enables Genome Completion and Correction.</title>
        <authorList>
            <person name="Todd S.M."/>
            <person name="Settlage R.E."/>
            <person name="Lahmers K.K."/>
            <person name="Slade D.J."/>
        </authorList>
    </citation>
    <scope>NUCLEOTIDE SEQUENCE [LARGE SCALE GENOMIC DNA]</scope>
    <source>
        <strain evidence="4">ATCC 27725</strain>
    </source>
</reference>
<comment type="subcellular location">
    <subcellularLocation>
        <location evidence="1">Bacterial microcompartment</location>
    </subcellularLocation>
</comment>
<accession>A0ABN5JK86</accession>
<dbReference type="InterPro" id="IPR036677">
    <property type="entry name" value="EutN_CcmL_sf"/>
</dbReference>
<keyword evidence="4" id="KW-1185">Reference proteome</keyword>
<evidence type="ECO:0000313" key="3">
    <source>
        <dbReference type="EMBL" id="AVQ31486.1"/>
    </source>
</evidence>
<dbReference type="InterPro" id="IPR004992">
    <property type="entry name" value="EutN_CcmL"/>
</dbReference>
<dbReference type="PANTHER" id="PTHR36539">
    <property type="entry name" value="ETHANOLAMINE UTILIZATION PROTEIN EUTN"/>
    <property type="match status" value="1"/>
</dbReference>
<evidence type="ECO:0000256" key="1">
    <source>
        <dbReference type="ARBA" id="ARBA00024322"/>
    </source>
</evidence>
<keyword evidence="2" id="KW-1283">Bacterial microcompartment</keyword>
<dbReference type="GeneID" id="77468273"/>
<evidence type="ECO:0000313" key="4">
    <source>
        <dbReference type="Proteomes" id="UP000241238"/>
    </source>
</evidence>
<gene>
    <name evidence="3" type="ORF">C4N18_09730</name>
</gene>
<dbReference type="Pfam" id="PF03319">
    <property type="entry name" value="EutN_CcmL"/>
    <property type="match status" value="1"/>
</dbReference>
<name>A0ABN5JK86_FUSVA</name>
<evidence type="ECO:0000256" key="2">
    <source>
        <dbReference type="ARBA" id="ARBA00024446"/>
    </source>
</evidence>
<dbReference type="CDD" id="cd01614">
    <property type="entry name" value="EutN_CcmL"/>
    <property type="match status" value="1"/>
</dbReference>
<protein>
    <submittedName>
        <fullName evidence="3">Ethanolamine utilization protein EutN</fullName>
    </submittedName>
</protein>
<dbReference type="EMBL" id="CP028103">
    <property type="protein sequence ID" value="AVQ31486.1"/>
    <property type="molecule type" value="Genomic_DNA"/>
</dbReference>
<dbReference type="PROSITE" id="PS51932">
    <property type="entry name" value="BMV"/>
    <property type="match status" value="1"/>
</dbReference>
<organism evidence="3 4">
    <name type="scientific">Fusobacterium varium ATCC 27725</name>
    <dbReference type="NCBI Taxonomy" id="469618"/>
    <lineage>
        <taxon>Bacteria</taxon>
        <taxon>Fusobacteriati</taxon>
        <taxon>Fusobacteriota</taxon>
        <taxon>Fusobacteriia</taxon>
        <taxon>Fusobacteriales</taxon>
        <taxon>Fusobacteriaceae</taxon>
        <taxon>Fusobacterium</taxon>
    </lineage>
</organism>
<sequence>MFLAKVVGKIVSTTKDEGLNGKKILVIAPIDMNGIVTGKEIVSIDSVGAGIGDQVLVTEGSVSMYAFGGDNVPIDSAIVAIIDTIEQN</sequence>
<dbReference type="PANTHER" id="PTHR36539:SF1">
    <property type="entry name" value="BACTERIAL MICROCOMPARTMENT SHELL VERTEX PROTEIN EUTN"/>
    <property type="match status" value="1"/>
</dbReference>